<feature type="chain" id="PRO_5002641494" description="Putative auto-transporter adhesin head GIN domain-containing protein" evidence="1">
    <location>
        <begin position="23"/>
        <end position="241"/>
    </location>
</feature>
<keyword evidence="4" id="KW-1185">Reference proteome</keyword>
<sequence>MRKILSTSIALLALLTLNACYRNDFNCIKGNGTTVEVKKVFDEEIHTISSSLPANVYITQGDTQEVILKAQKNILDIVAFYVDRGELVMKIAGGKCIRKTDIEVFITIPTIKKVSLKGAGQIIGQNLWDSPNLEVILSGAGKIKAEIKSNSVYTKTSGAGQIKLRGNTQTQQVTLSGVGNYEAFDLVSNKTTIELRGAGNCEVHVTQELDATISGSGNINYKGNPSIRKDISGVGSVTKAG</sequence>
<proteinExistence type="predicted"/>
<keyword evidence="1" id="KW-0732">Signal</keyword>
<dbReference type="RefSeq" id="WP_002692826.1">
    <property type="nucleotide sequence ID" value="NZ_AAWS01000001.1"/>
</dbReference>
<organism evidence="3 4">
    <name type="scientific">Microscilla marina ATCC 23134</name>
    <dbReference type="NCBI Taxonomy" id="313606"/>
    <lineage>
        <taxon>Bacteria</taxon>
        <taxon>Pseudomonadati</taxon>
        <taxon>Bacteroidota</taxon>
        <taxon>Cytophagia</taxon>
        <taxon>Cytophagales</taxon>
        <taxon>Microscillaceae</taxon>
        <taxon>Microscilla</taxon>
    </lineage>
</organism>
<reference evidence="3 4" key="1">
    <citation type="submission" date="2007-01" db="EMBL/GenBank/DDBJ databases">
        <authorList>
            <person name="Haygood M."/>
            <person name="Podell S."/>
            <person name="Anderson C."/>
            <person name="Hopkinson B."/>
            <person name="Roe K."/>
            <person name="Barbeau K."/>
            <person name="Gaasterland T."/>
            <person name="Ferriera S."/>
            <person name="Johnson J."/>
            <person name="Kravitz S."/>
            <person name="Beeson K."/>
            <person name="Sutton G."/>
            <person name="Rogers Y.-H."/>
            <person name="Friedman R."/>
            <person name="Frazier M."/>
            <person name="Venter J.C."/>
        </authorList>
    </citation>
    <scope>NUCLEOTIDE SEQUENCE [LARGE SCALE GENOMIC DNA]</scope>
    <source>
        <strain evidence="3 4">ATCC 23134</strain>
    </source>
</reference>
<evidence type="ECO:0000256" key="1">
    <source>
        <dbReference type="SAM" id="SignalP"/>
    </source>
</evidence>
<protein>
    <recommendedName>
        <fullName evidence="2">Putative auto-transporter adhesin head GIN domain-containing protein</fullName>
    </recommendedName>
</protein>
<dbReference type="PANTHER" id="PTHR39200:SF1">
    <property type="entry name" value="AUTO-TRANSPORTER ADHESIN HEAD GIN DOMAIN-CONTAINING PROTEIN-RELATED"/>
    <property type="match status" value="1"/>
</dbReference>
<dbReference type="Proteomes" id="UP000004095">
    <property type="component" value="Unassembled WGS sequence"/>
</dbReference>
<gene>
    <name evidence="3" type="ORF">M23134_01994</name>
</gene>
<dbReference type="Gene3D" id="2.160.20.120">
    <property type="match status" value="1"/>
</dbReference>
<accession>A1ZCG3</accession>
<dbReference type="OrthoDB" id="680270at2"/>
<evidence type="ECO:0000313" key="3">
    <source>
        <dbReference type="EMBL" id="EAY31965.1"/>
    </source>
</evidence>
<evidence type="ECO:0000259" key="2">
    <source>
        <dbReference type="Pfam" id="PF10988"/>
    </source>
</evidence>
<feature type="signal peptide" evidence="1">
    <location>
        <begin position="1"/>
        <end position="22"/>
    </location>
</feature>
<dbReference type="PANTHER" id="PTHR39200">
    <property type="entry name" value="HYPOTHETICAL EXPORTED PROTEIN"/>
    <property type="match status" value="1"/>
</dbReference>
<dbReference type="eggNOG" id="COG3595">
    <property type="taxonomic scope" value="Bacteria"/>
</dbReference>
<dbReference type="InterPro" id="IPR021255">
    <property type="entry name" value="DUF2807"/>
</dbReference>
<dbReference type="Pfam" id="PF10988">
    <property type="entry name" value="DUF2807"/>
    <property type="match status" value="1"/>
</dbReference>
<dbReference type="AlphaFoldDB" id="A1ZCG3"/>
<evidence type="ECO:0000313" key="4">
    <source>
        <dbReference type="Proteomes" id="UP000004095"/>
    </source>
</evidence>
<name>A1ZCG3_MICM2</name>
<feature type="domain" description="Putative auto-transporter adhesin head GIN" evidence="2">
    <location>
        <begin position="47"/>
        <end position="225"/>
    </location>
</feature>
<comment type="caution">
    <text evidence="3">The sequence shown here is derived from an EMBL/GenBank/DDBJ whole genome shotgun (WGS) entry which is preliminary data.</text>
</comment>
<dbReference type="EMBL" id="AAWS01000001">
    <property type="protein sequence ID" value="EAY31965.1"/>
    <property type="molecule type" value="Genomic_DNA"/>
</dbReference>